<accession>A0AAV9H475</accession>
<comment type="caution">
    <text evidence="2">The sequence shown here is derived from an EMBL/GenBank/DDBJ whole genome shotgun (WGS) entry which is preliminary data.</text>
</comment>
<keyword evidence="3" id="KW-1185">Reference proteome</keyword>
<evidence type="ECO:0000259" key="1">
    <source>
        <dbReference type="Pfam" id="PF06985"/>
    </source>
</evidence>
<dbReference type="AlphaFoldDB" id="A0AAV9H475"/>
<name>A0AAV9H475_9PEZI</name>
<dbReference type="Pfam" id="PF06985">
    <property type="entry name" value="HET"/>
    <property type="match status" value="1"/>
</dbReference>
<reference evidence="2" key="2">
    <citation type="submission" date="2023-05" db="EMBL/GenBank/DDBJ databases">
        <authorList>
            <consortium name="Lawrence Berkeley National Laboratory"/>
            <person name="Steindorff A."/>
            <person name="Hensen N."/>
            <person name="Bonometti L."/>
            <person name="Westerberg I."/>
            <person name="Brannstrom I.O."/>
            <person name="Guillou S."/>
            <person name="Cros-Aarteil S."/>
            <person name="Calhoun S."/>
            <person name="Haridas S."/>
            <person name="Kuo A."/>
            <person name="Mondo S."/>
            <person name="Pangilinan J."/>
            <person name="Riley R."/>
            <person name="Labutti K."/>
            <person name="Andreopoulos B."/>
            <person name="Lipzen A."/>
            <person name="Chen C."/>
            <person name="Yanf M."/>
            <person name="Daum C."/>
            <person name="Ng V."/>
            <person name="Clum A."/>
            <person name="Ohm R."/>
            <person name="Martin F."/>
            <person name="Silar P."/>
            <person name="Natvig D."/>
            <person name="Lalanne C."/>
            <person name="Gautier V."/>
            <person name="Ament-Velasquez S.L."/>
            <person name="Kruys A."/>
            <person name="Hutchinson M.I."/>
            <person name="Powell A.J."/>
            <person name="Barry K."/>
            <person name="Miller A.N."/>
            <person name="Grigoriev I.V."/>
            <person name="Debuchy R."/>
            <person name="Gladieux P."/>
            <person name="Thoren M.H."/>
            <person name="Johannesson H."/>
        </authorList>
    </citation>
    <scope>NUCLEOTIDE SEQUENCE</scope>
    <source>
        <strain evidence="2">PSN243</strain>
    </source>
</reference>
<evidence type="ECO:0000313" key="2">
    <source>
        <dbReference type="EMBL" id="KAK4454477.1"/>
    </source>
</evidence>
<dbReference type="PANTHER" id="PTHR24148:SF64">
    <property type="entry name" value="HETEROKARYON INCOMPATIBILITY DOMAIN-CONTAINING PROTEIN"/>
    <property type="match status" value="1"/>
</dbReference>
<dbReference type="Proteomes" id="UP001321760">
    <property type="component" value="Unassembled WGS sequence"/>
</dbReference>
<gene>
    <name evidence="2" type="ORF">QBC34DRAFT_434041</name>
</gene>
<reference evidence="2" key="1">
    <citation type="journal article" date="2023" name="Mol. Phylogenet. Evol.">
        <title>Genome-scale phylogeny and comparative genomics of the fungal order Sordariales.</title>
        <authorList>
            <person name="Hensen N."/>
            <person name="Bonometti L."/>
            <person name="Westerberg I."/>
            <person name="Brannstrom I.O."/>
            <person name="Guillou S."/>
            <person name="Cros-Aarteil S."/>
            <person name="Calhoun S."/>
            <person name="Haridas S."/>
            <person name="Kuo A."/>
            <person name="Mondo S."/>
            <person name="Pangilinan J."/>
            <person name="Riley R."/>
            <person name="LaButti K."/>
            <person name="Andreopoulos B."/>
            <person name="Lipzen A."/>
            <person name="Chen C."/>
            <person name="Yan M."/>
            <person name="Daum C."/>
            <person name="Ng V."/>
            <person name="Clum A."/>
            <person name="Steindorff A."/>
            <person name="Ohm R.A."/>
            <person name="Martin F."/>
            <person name="Silar P."/>
            <person name="Natvig D.O."/>
            <person name="Lalanne C."/>
            <person name="Gautier V."/>
            <person name="Ament-Velasquez S.L."/>
            <person name="Kruys A."/>
            <person name="Hutchinson M.I."/>
            <person name="Powell A.J."/>
            <person name="Barry K."/>
            <person name="Miller A.N."/>
            <person name="Grigoriev I.V."/>
            <person name="Debuchy R."/>
            <person name="Gladieux P."/>
            <person name="Hiltunen Thoren M."/>
            <person name="Johannesson H."/>
        </authorList>
    </citation>
    <scope>NUCLEOTIDE SEQUENCE</scope>
    <source>
        <strain evidence="2">PSN243</strain>
    </source>
</reference>
<feature type="domain" description="Heterokaryon incompatibility" evidence="1">
    <location>
        <begin position="50"/>
        <end position="249"/>
    </location>
</feature>
<evidence type="ECO:0000313" key="3">
    <source>
        <dbReference type="Proteomes" id="UP001321760"/>
    </source>
</evidence>
<organism evidence="2 3">
    <name type="scientific">Podospora aff. communis PSN243</name>
    <dbReference type="NCBI Taxonomy" id="3040156"/>
    <lineage>
        <taxon>Eukaryota</taxon>
        <taxon>Fungi</taxon>
        <taxon>Dikarya</taxon>
        <taxon>Ascomycota</taxon>
        <taxon>Pezizomycotina</taxon>
        <taxon>Sordariomycetes</taxon>
        <taxon>Sordariomycetidae</taxon>
        <taxon>Sordariales</taxon>
        <taxon>Podosporaceae</taxon>
        <taxon>Podospora</taxon>
    </lineage>
</organism>
<dbReference type="PANTHER" id="PTHR24148">
    <property type="entry name" value="ANKYRIN REPEAT DOMAIN-CONTAINING PROTEIN 39 HOMOLOG-RELATED"/>
    <property type="match status" value="1"/>
</dbReference>
<dbReference type="EMBL" id="MU865917">
    <property type="protein sequence ID" value="KAK4454477.1"/>
    <property type="molecule type" value="Genomic_DNA"/>
</dbReference>
<dbReference type="InterPro" id="IPR010730">
    <property type="entry name" value="HET"/>
</dbReference>
<proteinExistence type="predicted"/>
<protein>
    <submittedName>
        <fullName evidence="2">Heterokaryon incompatibility protein-domain-containing protein</fullName>
    </submittedName>
</protein>
<dbReference type="InterPro" id="IPR052895">
    <property type="entry name" value="HetReg/Transcr_Mod"/>
</dbReference>
<sequence length="446" mass="50312">MATTHFYARCPLGPEADAIRLLRLHPSRNRHEPLVVTIFSTNLSTSKGLYEVLSYCWGTVEAHSSLTVELSNSDRTEQFQVSIAQSLADVLTDLRLYENRRVIWADAICINQSDNDEKSTQVAQMFDVYHSSRRTVAYLGPDDGSMQAVIAFRDYLCAFSGKPCARAEAGGLLVDWDPVDGIMLATASPPLSQHNVRYTTSAIGPDRLETPIGGPHSARRSLFLLGELEASIKKFFSQPWFTRAWTTQEFVAGPDVILQIGKGSVHFELADIQLLVSQYYTFPPEEFHCPKCRSTWFNILTTIRSTGLEKIAHLLRVRDGEYQSIAGIIHVFLPLDLSKTGTLPWLGATDPRDILWALLGMSSDRHDPNLQPDYTLTVEEVYMRYSRHMANFEDGAFLLEMPKLLYGNLPSWAIGFGEGIWTQSRFPRQMQKLLPYQWTSNPVLTL</sequence>